<dbReference type="EMBL" id="WTFN01000409">
    <property type="protein sequence ID" value="MWK60416.1"/>
    <property type="molecule type" value="Genomic_DNA"/>
</dbReference>
<evidence type="ECO:0000313" key="2">
    <source>
        <dbReference type="Proteomes" id="UP000461288"/>
    </source>
</evidence>
<dbReference type="Proteomes" id="UP000461288">
    <property type="component" value="Unassembled WGS sequence"/>
</dbReference>
<sequence length="58" mass="6677">MKNSSLDKYFDLFHDANPIYSRENFLHSYQNALCNNDLVFTMAMITAKLIGFAQKALT</sequence>
<accession>A0A7X3HED2</accession>
<comment type="caution">
    <text evidence="1">The sequence shown here is derived from an EMBL/GenBank/DDBJ whole genome shotgun (WGS) entry which is preliminary data.</text>
</comment>
<proteinExistence type="predicted"/>
<protein>
    <submittedName>
        <fullName evidence="1">Uncharacterized protein</fullName>
    </submittedName>
</protein>
<gene>
    <name evidence="1" type="ORF">GO594_31045</name>
</gene>
<reference evidence="1 2" key="1">
    <citation type="submission" date="2019-12" db="EMBL/GenBank/DDBJ databases">
        <title>Draft genome sequence of Pseudomonas otitidis recovered from a chicken carcass.</title>
        <authorList>
            <person name="Vieira T.R."/>
            <person name="Oliviera E.F.C."/>
            <person name="Silva N.M.V."/>
            <person name="Sambrano G.E."/>
            <person name="Cibulski S.P."/>
            <person name="Cardoso M.R.I."/>
        </authorList>
    </citation>
    <scope>NUCLEOTIDE SEQUENCE [LARGE SCALE GENOMIC DNA]</scope>
    <source>
        <strain evidence="1 2">25_K</strain>
    </source>
</reference>
<name>A0A7X3HED2_9GAMM</name>
<evidence type="ECO:0000313" key="1">
    <source>
        <dbReference type="EMBL" id="MWK60416.1"/>
    </source>
</evidence>
<organism evidence="1 2">
    <name type="scientific">Metapseudomonas otitidis</name>
    <dbReference type="NCBI Taxonomy" id="319939"/>
    <lineage>
        <taxon>Bacteria</taxon>
        <taxon>Pseudomonadati</taxon>
        <taxon>Pseudomonadota</taxon>
        <taxon>Gammaproteobacteria</taxon>
        <taxon>Pseudomonadales</taxon>
        <taxon>Pseudomonadaceae</taxon>
        <taxon>Metapseudomonas</taxon>
    </lineage>
</organism>
<dbReference type="AlphaFoldDB" id="A0A7X3HED2"/>